<dbReference type="EMBL" id="FQ032807">
    <property type="protein sequence ID" value="CBL87075.1"/>
    <property type="molecule type" value="Genomic_DNA"/>
</dbReference>
<dbReference type="Gene3D" id="3.30.160.670">
    <property type="match status" value="1"/>
</dbReference>
<evidence type="ECO:0000313" key="3">
    <source>
        <dbReference type="EMBL" id="CBL87075.1"/>
    </source>
</evidence>
<evidence type="ECO:0000259" key="2">
    <source>
        <dbReference type="Pfam" id="PF13590"/>
    </source>
</evidence>
<keyword evidence="1" id="KW-0732">Signal</keyword>
<protein>
    <recommendedName>
        <fullName evidence="2">DUF4136 domain-containing protein</fullName>
    </recommendedName>
</protein>
<dbReference type="Pfam" id="PF13590">
    <property type="entry name" value="DUF4136"/>
    <property type="match status" value="1"/>
</dbReference>
<name>F4MLR2_9BACT</name>
<reference evidence="3" key="1">
    <citation type="submission" date="2010-05" db="EMBL/GenBank/DDBJ databases">
        <authorList>
            <person name="Genoscope - CEA"/>
        </authorList>
    </citation>
    <scope>NUCLEOTIDE SEQUENCE</scope>
</reference>
<accession>F4MLR2</accession>
<proteinExistence type="predicted"/>
<dbReference type="AlphaFoldDB" id="F4MLR2"/>
<dbReference type="PROSITE" id="PS51257">
    <property type="entry name" value="PROKAR_LIPOPROTEIN"/>
    <property type="match status" value="1"/>
</dbReference>
<feature type="chain" id="PRO_5003313327" description="DUF4136 domain-containing protein" evidence="1">
    <location>
        <begin position="24"/>
        <end position="177"/>
    </location>
</feature>
<evidence type="ECO:0000256" key="1">
    <source>
        <dbReference type="SAM" id="SignalP"/>
    </source>
</evidence>
<feature type="domain" description="DUF4136" evidence="2">
    <location>
        <begin position="21"/>
        <end position="174"/>
    </location>
</feature>
<gene>
    <name evidence="3" type="ORF">S3_805_0010</name>
</gene>
<dbReference type="InterPro" id="IPR025411">
    <property type="entry name" value="DUF4136"/>
</dbReference>
<organism evidence="3">
    <name type="scientific">uncultured Flavobacteriia bacterium</name>
    <dbReference type="NCBI Taxonomy" id="212695"/>
    <lineage>
        <taxon>Bacteria</taxon>
        <taxon>Pseudomonadati</taxon>
        <taxon>Bacteroidota</taxon>
        <taxon>Flavobacteriia</taxon>
        <taxon>environmental samples</taxon>
    </lineage>
</organism>
<sequence>MKNLLLTSLCLALLSCGSLRVYSDHDTTVDFDSYKTYAFFKPGIDEVEISDLDKKRILKAIESVLDAKQLTKSETPDLLINLAVKSSNEVFINQNNNMMGFGFGYGWGWGWPYNNNIARVSSQTNGMLFIDLIDTKTKQLVWQGKGKGFISEYTKKRTERIQLFVSEILKNYPPNKE</sequence>
<feature type="signal peptide" evidence="1">
    <location>
        <begin position="1"/>
        <end position="23"/>
    </location>
</feature>
<reference evidence="3" key="2">
    <citation type="journal article" date="2012" name="Environ. Microbiol.">
        <title>Genomic content of uncultured Bacteroidetes from contrasting oceanic provinces in the North Atlantic Ocean.</title>
        <authorList>
            <person name="Gomez-Pereira P.R."/>
            <person name="Schuler M."/>
            <person name="Fuchs B.M."/>
            <person name="Bennke C."/>
            <person name="Teeling H."/>
            <person name="Waldmann J."/>
            <person name="Richter M."/>
            <person name="Barbe V."/>
            <person name="Bataille E."/>
            <person name="Glockner F.O."/>
            <person name="Amann R."/>
        </authorList>
    </citation>
    <scope>NUCLEOTIDE SEQUENCE</scope>
</reference>